<dbReference type="InterPro" id="IPR011006">
    <property type="entry name" value="CheY-like_superfamily"/>
</dbReference>
<dbReference type="InterPro" id="IPR001867">
    <property type="entry name" value="OmpR/PhoB-type_DNA-bd"/>
</dbReference>
<keyword evidence="9" id="KW-1185">Reference proteome</keyword>
<evidence type="ECO:0000256" key="4">
    <source>
        <dbReference type="PROSITE-ProRule" id="PRU00169"/>
    </source>
</evidence>
<dbReference type="GO" id="GO:0000976">
    <property type="term" value="F:transcription cis-regulatory region binding"/>
    <property type="evidence" value="ECO:0007669"/>
    <property type="project" value="TreeGrafter"/>
</dbReference>
<evidence type="ECO:0000256" key="2">
    <source>
        <dbReference type="ARBA" id="ARBA00023012"/>
    </source>
</evidence>
<dbReference type="GO" id="GO:0005829">
    <property type="term" value="C:cytosol"/>
    <property type="evidence" value="ECO:0007669"/>
    <property type="project" value="TreeGrafter"/>
</dbReference>
<dbReference type="Proteomes" id="UP000470771">
    <property type="component" value="Unassembled WGS sequence"/>
</dbReference>
<reference evidence="8 9" key="1">
    <citation type="submission" date="2019-12" db="EMBL/GenBank/DDBJ databases">
        <authorList>
            <person name="Zhao J."/>
        </authorList>
    </citation>
    <scope>NUCLEOTIDE SEQUENCE [LARGE SCALE GENOMIC DNA]</scope>
    <source>
        <strain evidence="8 9">S-15</strain>
    </source>
</reference>
<dbReference type="SUPFAM" id="SSF46894">
    <property type="entry name" value="C-terminal effector domain of the bipartite response regulators"/>
    <property type="match status" value="1"/>
</dbReference>
<name>A0A6N9NEU6_9FLAO</name>
<keyword evidence="3 5" id="KW-0238">DNA-binding</keyword>
<evidence type="ECO:0000256" key="3">
    <source>
        <dbReference type="ARBA" id="ARBA00023125"/>
    </source>
</evidence>
<organism evidence="8 9">
    <name type="scientific">Acidiluteibacter ferrifornacis</name>
    <dbReference type="NCBI Taxonomy" id="2692424"/>
    <lineage>
        <taxon>Bacteria</taxon>
        <taxon>Pseudomonadati</taxon>
        <taxon>Bacteroidota</taxon>
        <taxon>Flavobacteriia</taxon>
        <taxon>Flavobacteriales</taxon>
        <taxon>Cryomorphaceae</taxon>
        <taxon>Acidiluteibacter</taxon>
    </lineage>
</organism>
<feature type="domain" description="Response regulatory" evidence="6">
    <location>
        <begin position="7"/>
        <end position="123"/>
    </location>
</feature>
<dbReference type="AlphaFoldDB" id="A0A6N9NEU6"/>
<dbReference type="GO" id="GO:0006355">
    <property type="term" value="P:regulation of DNA-templated transcription"/>
    <property type="evidence" value="ECO:0007669"/>
    <property type="project" value="InterPro"/>
</dbReference>
<dbReference type="PANTHER" id="PTHR48111:SF40">
    <property type="entry name" value="PHOSPHATE REGULON TRANSCRIPTIONAL REGULATORY PROTEIN PHOB"/>
    <property type="match status" value="1"/>
</dbReference>
<sequence>MSKSESSILIVKSPFHSTTSIEKSLVEAGFEVTFVEDHEDLLNQAVAKPPDIIFIPVELAEGDGIEMCYEIKNHQELSSVFVVLISKKKEDFTQIAGLDSGADDFLVSPVQARILALKLKALLRRKGNEIGLHNERDELRTEDFVIDRERYVVIQNDREIYLPKKEFELLSLLSAKPQKIFTRQEITHSVWGMGAIVQGRTIDVHIRKIREKIGKRYIQTIKGVGYRLHA</sequence>
<dbReference type="SMART" id="SM00862">
    <property type="entry name" value="Trans_reg_C"/>
    <property type="match status" value="1"/>
</dbReference>
<dbReference type="InterPro" id="IPR036388">
    <property type="entry name" value="WH-like_DNA-bd_sf"/>
</dbReference>
<dbReference type="SMART" id="SM00448">
    <property type="entry name" value="REC"/>
    <property type="match status" value="1"/>
</dbReference>
<gene>
    <name evidence="8" type="ORF">GQN54_03450</name>
</gene>
<dbReference type="CDD" id="cd00383">
    <property type="entry name" value="trans_reg_C"/>
    <property type="match status" value="1"/>
</dbReference>
<dbReference type="Pfam" id="PF00072">
    <property type="entry name" value="Response_reg"/>
    <property type="match status" value="1"/>
</dbReference>
<comment type="caution">
    <text evidence="8">The sequence shown here is derived from an EMBL/GenBank/DDBJ whole genome shotgun (WGS) entry which is preliminary data.</text>
</comment>
<dbReference type="InterPro" id="IPR039420">
    <property type="entry name" value="WalR-like"/>
</dbReference>
<protein>
    <submittedName>
        <fullName evidence="8">Response regulator</fullName>
    </submittedName>
</protein>
<dbReference type="Gene3D" id="3.40.50.2300">
    <property type="match status" value="1"/>
</dbReference>
<dbReference type="PROSITE" id="PS50110">
    <property type="entry name" value="RESPONSE_REGULATORY"/>
    <property type="match status" value="1"/>
</dbReference>
<feature type="DNA-binding region" description="OmpR/PhoB-type" evidence="5">
    <location>
        <begin position="136"/>
        <end position="230"/>
    </location>
</feature>
<dbReference type="PANTHER" id="PTHR48111">
    <property type="entry name" value="REGULATOR OF RPOS"/>
    <property type="match status" value="1"/>
</dbReference>
<evidence type="ECO:0000256" key="1">
    <source>
        <dbReference type="ARBA" id="ARBA00022553"/>
    </source>
</evidence>
<dbReference type="EMBL" id="WWNE01000004">
    <property type="protein sequence ID" value="NBG65156.1"/>
    <property type="molecule type" value="Genomic_DNA"/>
</dbReference>
<keyword evidence="1" id="KW-0597">Phosphoprotein</keyword>
<dbReference type="Gene3D" id="1.10.10.10">
    <property type="entry name" value="Winged helix-like DNA-binding domain superfamily/Winged helix DNA-binding domain"/>
    <property type="match status" value="1"/>
</dbReference>
<accession>A0A6N9NEU6</accession>
<evidence type="ECO:0000313" key="8">
    <source>
        <dbReference type="EMBL" id="NBG65156.1"/>
    </source>
</evidence>
<proteinExistence type="predicted"/>
<comment type="caution">
    <text evidence="4">Lacks conserved residue(s) required for the propagation of feature annotation.</text>
</comment>
<dbReference type="SUPFAM" id="SSF52172">
    <property type="entry name" value="CheY-like"/>
    <property type="match status" value="1"/>
</dbReference>
<keyword evidence="2" id="KW-0902">Two-component regulatory system</keyword>
<dbReference type="PROSITE" id="PS51755">
    <property type="entry name" value="OMPR_PHOB"/>
    <property type="match status" value="1"/>
</dbReference>
<dbReference type="GO" id="GO:0000156">
    <property type="term" value="F:phosphorelay response regulator activity"/>
    <property type="evidence" value="ECO:0007669"/>
    <property type="project" value="TreeGrafter"/>
</dbReference>
<dbReference type="InterPro" id="IPR016032">
    <property type="entry name" value="Sig_transdc_resp-reg_C-effctor"/>
</dbReference>
<evidence type="ECO:0000313" key="9">
    <source>
        <dbReference type="Proteomes" id="UP000470771"/>
    </source>
</evidence>
<evidence type="ECO:0000259" key="7">
    <source>
        <dbReference type="PROSITE" id="PS51755"/>
    </source>
</evidence>
<evidence type="ECO:0000256" key="5">
    <source>
        <dbReference type="PROSITE-ProRule" id="PRU01091"/>
    </source>
</evidence>
<feature type="domain" description="OmpR/PhoB-type" evidence="7">
    <location>
        <begin position="136"/>
        <end position="230"/>
    </location>
</feature>
<evidence type="ECO:0000259" key="6">
    <source>
        <dbReference type="PROSITE" id="PS50110"/>
    </source>
</evidence>
<dbReference type="RefSeq" id="WP_160632027.1">
    <property type="nucleotide sequence ID" value="NZ_WWNE01000004.1"/>
</dbReference>
<dbReference type="GO" id="GO:0032993">
    <property type="term" value="C:protein-DNA complex"/>
    <property type="evidence" value="ECO:0007669"/>
    <property type="project" value="TreeGrafter"/>
</dbReference>
<dbReference type="InterPro" id="IPR001789">
    <property type="entry name" value="Sig_transdc_resp-reg_receiver"/>
</dbReference>
<dbReference type="Pfam" id="PF00486">
    <property type="entry name" value="Trans_reg_C"/>
    <property type="match status" value="1"/>
</dbReference>